<feature type="domain" description="Reverse transcriptase" evidence="2">
    <location>
        <begin position="1"/>
        <end position="227"/>
    </location>
</feature>
<feature type="compositionally biased region" description="Polar residues" evidence="1">
    <location>
        <begin position="187"/>
        <end position="197"/>
    </location>
</feature>
<evidence type="ECO:0000313" key="4">
    <source>
        <dbReference type="Proteomes" id="UP001145742"/>
    </source>
</evidence>
<dbReference type="EMBL" id="WHWB01033658">
    <property type="protein sequence ID" value="KAJ7418374.1"/>
    <property type="molecule type" value="Genomic_DNA"/>
</dbReference>
<comment type="caution">
    <text evidence="3">The sequence shown here is derived from an EMBL/GenBank/DDBJ whole genome shotgun (WGS) entry which is preliminary data.</text>
</comment>
<evidence type="ECO:0000259" key="2">
    <source>
        <dbReference type="PROSITE" id="PS50878"/>
    </source>
</evidence>
<evidence type="ECO:0000256" key="1">
    <source>
        <dbReference type="SAM" id="MobiDB-lite"/>
    </source>
</evidence>
<gene>
    <name evidence="3" type="ORF">WISP_59396</name>
</gene>
<accession>A0ABQ9DB10</accession>
<evidence type="ECO:0000313" key="3">
    <source>
        <dbReference type="EMBL" id="KAJ7418374.1"/>
    </source>
</evidence>
<reference evidence="3" key="1">
    <citation type="submission" date="2019-10" db="EMBL/GenBank/DDBJ databases">
        <authorList>
            <person name="Soares A.E.R."/>
            <person name="Aleixo A."/>
            <person name="Schneider P."/>
            <person name="Miyaki C.Y."/>
            <person name="Schneider M.P."/>
            <person name="Mello C."/>
            <person name="Vasconcelos A.T.R."/>
        </authorList>
    </citation>
    <scope>NUCLEOTIDE SEQUENCE</scope>
    <source>
        <tissue evidence="3">Muscle</tissue>
    </source>
</reference>
<sequence length="280" mass="31352">MDFVDLDFGKAFDSVSHKILVEKLLKCELDEQTLSLDDGAKCILSKFTDDTSWEEWLICQSHAAIQRDLDKLEKWDDRNLMYFNKNSAPGKEEQFSGPESGGGWSYIQLGSGTNGVPQGSVRGSVLFNVFIDDLDEETECTFSKFADENKCPRNGQLTATCWAPTTAYQTLLGGVQHRQEEEKRSKSTGTMSTQTTAEPEGKRNTSTSTMSTQTVEEPEGQPKPIAVAPLQKRKSKTESVHMMNDEEEVGPLHQVEETEPEIITRSLSLGELPELRREFT</sequence>
<keyword evidence="4" id="KW-1185">Reference proteome</keyword>
<feature type="region of interest" description="Disordered" evidence="1">
    <location>
        <begin position="174"/>
        <end position="280"/>
    </location>
</feature>
<protein>
    <recommendedName>
        <fullName evidence="2">Reverse transcriptase domain-containing protein</fullName>
    </recommendedName>
</protein>
<dbReference type="Proteomes" id="UP001145742">
    <property type="component" value="Unassembled WGS sequence"/>
</dbReference>
<feature type="compositionally biased region" description="Polar residues" evidence="1">
    <location>
        <begin position="204"/>
        <end position="215"/>
    </location>
</feature>
<organism evidence="3 4">
    <name type="scientific">Willisornis vidua</name>
    <name type="common">Xingu scale-backed antbird</name>
    <dbReference type="NCBI Taxonomy" id="1566151"/>
    <lineage>
        <taxon>Eukaryota</taxon>
        <taxon>Metazoa</taxon>
        <taxon>Chordata</taxon>
        <taxon>Craniata</taxon>
        <taxon>Vertebrata</taxon>
        <taxon>Euteleostomi</taxon>
        <taxon>Archelosauria</taxon>
        <taxon>Archosauria</taxon>
        <taxon>Dinosauria</taxon>
        <taxon>Saurischia</taxon>
        <taxon>Theropoda</taxon>
        <taxon>Coelurosauria</taxon>
        <taxon>Aves</taxon>
        <taxon>Neognathae</taxon>
        <taxon>Neoaves</taxon>
        <taxon>Telluraves</taxon>
        <taxon>Australaves</taxon>
        <taxon>Passeriformes</taxon>
        <taxon>Thamnophilidae</taxon>
        <taxon>Willisornis</taxon>
    </lineage>
</organism>
<name>A0ABQ9DB10_9PASS</name>
<dbReference type="InterPro" id="IPR000477">
    <property type="entry name" value="RT_dom"/>
</dbReference>
<dbReference type="PANTHER" id="PTHR33332">
    <property type="entry name" value="REVERSE TRANSCRIPTASE DOMAIN-CONTAINING PROTEIN"/>
    <property type="match status" value="1"/>
</dbReference>
<dbReference type="PROSITE" id="PS50878">
    <property type="entry name" value="RT_POL"/>
    <property type="match status" value="1"/>
</dbReference>
<proteinExistence type="predicted"/>